<organism evidence="1 2">
    <name type="scientific">Brachionus plicatilis</name>
    <name type="common">Marine rotifer</name>
    <name type="synonym">Brachionus muelleri</name>
    <dbReference type="NCBI Taxonomy" id="10195"/>
    <lineage>
        <taxon>Eukaryota</taxon>
        <taxon>Metazoa</taxon>
        <taxon>Spiralia</taxon>
        <taxon>Gnathifera</taxon>
        <taxon>Rotifera</taxon>
        <taxon>Eurotatoria</taxon>
        <taxon>Monogononta</taxon>
        <taxon>Pseudotrocha</taxon>
        <taxon>Ploima</taxon>
        <taxon>Brachionidae</taxon>
        <taxon>Brachionus</taxon>
    </lineage>
</organism>
<dbReference type="EMBL" id="REGN01004409">
    <property type="protein sequence ID" value="RNA17649.1"/>
    <property type="molecule type" value="Genomic_DNA"/>
</dbReference>
<proteinExistence type="predicted"/>
<reference evidence="1 2" key="1">
    <citation type="journal article" date="2018" name="Sci. Rep.">
        <title>Genomic signatures of local adaptation to the degree of environmental predictability in rotifers.</title>
        <authorList>
            <person name="Franch-Gras L."/>
            <person name="Hahn C."/>
            <person name="Garcia-Roger E.M."/>
            <person name="Carmona M.J."/>
            <person name="Serra M."/>
            <person name="Gomez A."/>
        </authorList>
    </citation>
    <scope>NUCLEOTIDE SEQUENCE [LARGE SCALE GENOMIC DNA]</scope>
    <source>
        <strain evidence="1">HYR1</strain>
    </source>
</reference>
<sequence>MSRIFGAWSNIDLTIEEKKISKSKNLKKFSFKKRILKKLSLIFFSSLKNVKILKPLVYVRPCTKYPIHGIKACVAKQGDTI</sequence>
<accession>A0A3M7R2F1</accession>
<gene>
    <name evidence="1" type="ORF">BpHYR1_028439</name>
</gene>
<evidence type="ECO:0000313" key="1">
    <source>
        <dbReference type="EMBL" id="RNA17649.1"/>
    </source>
</evidence>
<keyword evidence="2" id="KW-1185">Reference proteome</keyword>
<dbReference type="AlphaFoldDB" id="A0A3M7R2F1"/>
<name>A0A3M7R2F1_BRAPC</name>
<comment type="caution">
    <text evidence="1">The sequence shown here is derived from an EMBL/GenBank/DDBJ whole genome shotgun (WGS) entry which is preliminary data.</text>
</comment>
<evidence type="ECO:0000313" key="2">
    <source>
        <dbReference type="Proteomes" id="UP000276133"/>
    </source>
</evidence>
<dbReference type="Proteomes" id="UP000276133">
    <property type="component" value="Unassembled WGS sequence"/>
</dbReference>
<protein>
    <submittedName>
        <fullName evidence="1">Uncharacterized protein</fullName>
    </submittedName>
</protein>